<dbReference type="AlphaFoldDB" id="A0A6C0AGD8"/>
<protein>
    <submittedName>
        <fullName evidence="1">Uncharacterized protein</fullName>
    </submittedName>
</protein>
<dbReference type="EMBL" id="MN740597">
    <property type="protein sequence ID" value="QHS78425.1"/>
    <property type="molecule type" value="Genomic_DNA"/>
</dbReference>
<accession>A0A6C0AGD8</accession>
<name>A0A6C0AGD8_9ZZZZ</name>
<sequence>MMKIKITNIPTYLKNSEFYQNLEDEDDFIEIPKKLFKKDDTVESFEDFKKMINISNFFGVFTYSKSLTKYYINNSKKIFEYYQKNTSSPEVKNMFIGLSELKI</sequence>
<organism evidence="1">
    <name type="scientific">viral metagenome</name>
    <dbReference type="NCBI Taxonomy" id="1070528"/>
    <lineage>
        <taxon>unclassified sequences</taxon>
        <taxon>metagenomes</taxon>
        <taxon>organismal metagenomes</taxon>
    </lineage>
</organism>
<reference evidence="1" key="1">
    <citation type="journal article" date="2020" name="Nature">
        <title>Giant virus diversity and host interactions through global metagenomics.</title>
        <authorList>
            <person name="Schulz F."/>
            <person name="Roux S."/>
            <person name="Paez-Espino D."/>
            <person name="Jungbluth S."/>
            <person name="Walsh D.A."/>
            <person name="Denef V.J."/>
            <person name="McMahon K.D."/>
            <person name="Konstantinidis K.T."/>
            <person name="Eloe-Fadrosh E.A."/>
            <person name="Kyrpides N.C."/>
            <person name="Woyke T."/>
        </authorList>
    </citation>
    <scope>NUCLEOTIDE SEQUENCE</scope>
    <source>
        <strain evidence="1">GVMAG-S-1021933-23</strain>
    </source>
</reference>
<evidence type="ECO:0000313" key="1">
    <source>
        <dbReference type="EMBL" id="QHS78425.1"/>
    </source>
</evidence>
<proteinExistence type="predicted"/>